<proteinExistence type="predicted"/>
<reference evidence="2" key="1">
    <citation type="submission" date="2016-10" db="EMBL/GenBank/DDBJ databases">
        <authorList>
            <person name="Varghese N."/>
            <person name="Submissions S."/>
        </authorList>
    </citation>
    <scope>NUCLEOTIDE SEQUENCE [LARGE SCALE GENOMIC DNA]</scope>
    <source>
        <strain evidence="2">DSM 19891</strain>
    </source>
</reference>
<dbReference type="AlphaFoldDB" id="A0A1I6KAX4"/>
<gene>
    <name evidence="1" type="ORF">SAMN04488010_3515</name>
</gene>
<evidence type="ECO:0000313" key="1">
    <source>
        <dbReference type="EMBL" id="SFR88359.1"/>
    </source>
</evidence>
<organism evidence="1 2">
    <name type="scientific">Maribacter stanieri</name>
    <dbReference type="NCBI Taxonomy" id="440514"/>
    <lineage>
        <taxon>Bacteria</taxon>
        <taxon>Pseudomonadati</taxon>
        <taxon>Bacteroidota</taxon>
        <taxon>Flavobacteriia</taxon>
        <taxon>Flavobacteriales</taxon>
        <taxon>Flavobacteriaceae</taxon>
        <taxon>Maribacter</taxon>
    </lineage>
</organism>
<accession>A0A1I6KAX4</accession>
<dbReference type="EMBL" id="FOYX01000004">
    <property type="protein sequence ID" value="SFR88359.1"/>
    <property type="molecule type" value="Genomic_DNA"/>
</dbReference>
<evidence type="ECO:0000313" key="2">
    <source>
        <dbReference type="Proteomes" id="UP000199462"/>
    </source>
</evidence>
<keyword evidence="2" id="KW-1185">Reference proteome</keyword>
<dbReference type="PROSITE" id="PS51257">
    <property type="entry name" value="PROKAR_LIPOPROTEIN"/>
    <property type="match status" value="1"/>
</dbReference>
<sequence>MLKRFAFPLAVFLCIVLQSCTKETDLISGYVVLDATKKEYRSLNVNPDFKIKKSEGTVALIPFSD</sequence>
<dbReference type="RefSeq" id="WP_091905029.1">
    <property type="nucleotide sequence ID" value="NZ_FOYX01000004.1"/>
</dbReference>
<name>A0A1I6KAX4_9FLAO</name>
<protein>
    <submittedName>
        <fullName evidence="1">Uncharacterized protein</fullName>
    </submittedName>
</protein>
<dbReference type="Proteomes" id="UP000199462">
    <property type="component" value="Unassembled WGS sequence"/>
</dbReference>